<organism evidence="10 11">
    <name type="scientific">Anopheles atroparvus</name>
    <name type="common">European mosquito</name>
    <dbReference type="NCBI Taxonomy" id="41427"/>
    <lineage>
        <taxon>Eukaryota</taxon>
        <taxon>Metazoa</taxon>
        <taxon>Ecdysozoa</taxon>
        <taxon>Arthropoda</taxon>
        <taxon>Hexapoda</taxon>
        <taxon>Insecta</taxon>
        <taxon>Pterygota</taxon>
        <taxon>Neoptera</taxon>
        <taxon>Endopterygota</taxon>
        <taxon>Diptera</taxon>
        <taxon>Nematocera</taxon>
        <taxon>Culicoidea</taxon>
        <taxon>Culicidae</taxon>
        <taxon>Anophelinae</taxon>
        <taxon>Anopheles</taxon>
    </lineage>
</organism>
<evidence type="ECO:0000256" key="6">
    <source>
        <dbReference type="PROSITE-ProRule" id="PRU01263"/>
    </source>
</evidence>
<dbReference type="PROSITE" id="PS50157">
    <property type="entry name" value="ZINC_FINGER_C2H2_2"/>
    <property type="match status" value="4"/>
</dbReference>
<evidence type="ECO:0000256" key="4">
    <source>
        <dbReference type="ARBA" id="ARBA00022833"/>
    </source>
</evidence>
<dbReference type="PROSITE" id="PS51915">
    <property type="entry name" value="ZAD"/>
    <property type="match status" value="1"/>
</dbReference>
<accession>A0AAG5DHL3</accession>
<feature type="domain" description="C2H2-type" evidence="8">
    <location>
        <begin position="328"/>
        <end position="351"/>
    </location>
</feature>
<feature type="region of interest" description="Disordered" evidence="7">
    <location>
        <begin position="130"/>
        <end position="173"/>
    </location>
</feature>
<name>A0AAG5DHL3_ANOAO</name>
<dbReference type="Gene3D" id="3.40.1800.20">
    <property type="match status" value="1"/>
</dbReference>
<feature type="region of interest" description="Disordered" evidence="7">
    <location>
        <begin position="199"/>
        <end position="269"/>
    </location>
</feature>
<sequence length="424" mass="48025">MARVEEIRTVCRFCLGRQGLMPLSEATRTAFAIKDVIRYTGILVSCDKLPYAICDECCKVIKNAENFRQTCLRNDIYFKKLAEILCGSVRKNAARKEFPAVDTSLYVKIDSQHSTSDALYEAAKRSETPIITLDDSDADDGMPVQGKNENDSSPQNSNPRTLDGGDSDDSMPSLYSEVMQRPLNDTLINDSRACHLEDAGKEHSTIASSQETDNDAATSSVGISLISPDGSDTDDSMPSLYGDAMAEAKKEQQNKRNAPGPADPDVPKKSRKELCQICGFMTLYLPNHIKLRHHLVKKLVCKCCQKRFVYQFDLKRHMNTRHEKRIILTCEHCGRGFTNHSSHFYHMKNSHGESDVYECETCHRKFKSIDGYRKHQKEHSITSYPCPYCDKLFKTPVTLGKHQLRYHPTEHDRSSQIQDPMLNI</sequence>
<dbReference type="SMART" id="SM00868">
    <property type="entry name" value="zf-AD"/>
    <property type="match status" value="1"/>
</dbReference>
<reference evidence="10" key="1">
    <citation type="submission" date="2024-04" db="UniProtKB">
        <authorList>
            <consortium name="EnsemblMetazoa"/>
        </authorList>
    </citation>
    <scope>IDENTIFICATION</scope>
    <source>
        <strain evidence="10">EBRO</strain>
    </source>
</reference>
<feature type="domain" description="C2H2-type" evidence="8">
    <location>
        <begin position="357"/>
        <end position="380"/>
    </location>
</feature>
<evidence type="ECO:0000256" key="5">
    <source>
        <dbReference type="PROSITE-ProRule" id="PRU00042"/>
    </source>
</evidence>
<evidence type="ECO:0008006" key="12">
    <source>
        <dbReference type="Google" id="ProtNLM"/>
    </source>
</evidence>
<feature type="domain" description="C2H2-type" evidence="8">
    <location>
        <begin position="299"/>
        <end position="322"/>
    </location>
</feature>
<dbReference type="InterPro" id="IPR012934">
    <property type="entry name" value="Znf_AD"/>
</dbReference>
<evidence type="ECO:0000313" key="11">
    <source>
        <dbReference type="Proteomes" id="UP000075880"/>
    </source>
</evidence>
<keyword evidence="1 6" id="KW-0479">Metal-binding</keyword>
<feature type="binding site" evidence="6">
    <location>
        <position position="14"/>
    </location>
    <ligand>
        <name>Zn(2+)</name>
        <dbReference type="ChEBI" id="CHEBI:29105"/>
    </ligand>
</feature>
<dbReference type="PANTHER" id="PTHR24379:SF121">
    <property type="entry name" value="C2H2-TYPE DOMAIN-CONTAINING PROTEIN"/>
    <property type="match status" value="1"/>
</dbReference>
<dbReference type="Pfam" id="PF07776">
    <property type="entry name" value="zf-AD"/>
    <property type="match status" value="1"/>
</dbReference>
<dbReference type="PROSITE" id="PS00028">
    <property type="entry name" value="ZINC_FINGER_C2H2_1"/>
    <property type="match status" value="4"/>
</dbReference>
<dbReference type="Gene3D" id="3.30.160.60">
    <property type="entry name" value="Classic Zinc Finger"/>
    <property type="match status" value="3"/>
</dbReference>
<protein>
    <recommendedName>
        <fullName evidence="12">ZAD domain-containing protein</fullName>
    </recommendedName>
</protein>
<dbReference type="InterPro" id="IPR013087">
    <property type="entry name" value="Znf_C2H2_type"/>
</dbReference>
<feature type="compositionally biased region" description="Polar residues" evidence="7">
    <location>
        <begin position="151"/>
        <end position="160"/>
    </location>
</feature>
<keyword evidence="3 5" id="KW-0863">Zinc-finger</keyword>
<dbReference type="SUPFAM" id="SSF57716">
    <property type="entry name" value="Glucocorticoid receptor-like (DNA-binding domain)"/>
    <property type="match status" value="1"/>
</dbReference>
<feature type="compositionally biased region" description="Polar residues" evidence="7">
    <location>
        <begin position="205"/>
        <end position="222"/>
    </location>
</feature>
<keyword evidence="2" id="KW-0677">Repeat</keyword>
<evidence type="ECO:0000313" key="10">
    <source>
        <dbReference type="EnsemblMetazoa" id="ENSAATROPP010702"/>
    </source>
</evidence>
<evidence type="ECO:0000256" key="7">
    <source>
        <dbReference type="SAM" id="MobiDB-lite"/>
    </source>
</evidence>
<dbReference type="PANTHER" id="PTHR24379">
    <property type="entry name" value="KRAB AND ZINC FINGER DOMAIN-CONTAINING"/>
    <property type="match status" value="1"/>
</dbReference>
<evidence type="ECO:0000256" key="3">
    <source>
        <dbReference type="ARBA" id="ARBA00022771"/>
    </source>
</evidence>
<feature type="binding site" evidence="6">
    <location>
        <position position="11"/>
    </location>
    <ligand>
        <name>Zn(2+)</name>
        <dbReference type="ChEBI" id="CHEBI:29105"/>
    </ligand>
</feature>
<feature type="domain" description="ZAD" evidence="9">
    <location>
        <begin position="9"/>
        <end position="81"/>
    </location>
</feature>
<dbReference type="InterPro" id="IPR036236">
    <property type="entry name" value="Znf_C2H2_sf"/>
</dbReference>
<evidence type="ECO:0000256" key="2">
    <source>
        <dbReference type="ARBA" id="ARBA00022737"/>
    </source>
</evidence>
<dbReference type="EnsemblMetazoa" id="ENSAATROPT011816">
    <property type="protein sequence ID" value="ENSAATROPP010702"/>
    <property type="gene ID" value="ENSAATROPG009614"/>
</dbReference>
<dbReference type="GO" id="GO:0008270">
    <property type="term" value="F:zinc ion binding"/>
    <property type="evidence" value="ECO:0007669"/>
    <property type="project" value="UniProtKB-UniRule"/>
</dbReference>
<dbReference type="Pfam" id="PF00096">
    <property type="entry name" value="zf-C2H2"/>
    <property type="match status" value="2"/>
</dbReference>
<dbReference type="AlphaFoldDB" id="A0AAG5DHL3"/>
<dbReference type="Proteomes" id="UP000075880">
    <property type="component" value="Unassembled WGS sequence"/>
</dbReference>
<keyword evidence="11" id="KW-1185">Reference proteome</keyword>
<keyword evidence="4 6" id="KW-0862">Zinc</keyword>
<proteinExistence type="predicted"/>
<evidence type="ECO:0000259" key="8">
    <source>
        <dbReference type="PROSITE" id="PS50157"/>
    </source>
</evidence>
<dbReference type="GO" id="GO:0005634">
    <property type="term" value="C:nucleus"/>
    <property type="evidence" value="ECO:0007669"/>
    <property type="project" value="InterPro"/>
</dbReference>
<dbReference type="SUPFAM" id="SSF57667">
    <property type="entry name" value="beta-beta-alpha zinc fingers"/>
    <property type="match status" value="2"/>
</dbReference>
<feature type="binding site" evidence="6">
    <location>
        <position position="54"/>
    </location>
    <ligand>
        <name>Zn(2+)</name>
        <dbReference type="ChEBI" id="CHEBI:29105"/>
    </ligand>
</feature>
<feature type="domain" description="C2H2-type" evidence="8">
    <location>
        <begin position="384"/>
        <end position="412"/>
    </location>
</feature>
<feature type="binding site" evidence="6">
    <location>
        <position position="57"/>
    </location>
    <ligand>
        <name>Zn(2+)</name>
        <dbReference type="ChEBI" id="CHEBI:29105"/>
    </ligand>
</feature>
<dbReference type="SMART" id="SM00355">
    <property type="entry name" value="ZnF_C2H2"/>
    <property type="match status" value="4"/>
</dbReference>
<evidence type="ECO:0000256" key="1">
    <source>
        <dbReference type="ARBA" id="ARBA00022723"/>
    </source>
</evidence>
<evidence type="ECO:0000259" key="9">
    <source>
        <dbReference type="PROSITE" id="PS51915"/>
    </source>
</evidence>